<dbReference type="Gene3D" id="3.40.50.620">
    <property type="entry name" value="HUPs"/>
    <property type="match status" value="1"/>
</dbReference>
<dbReference type="FunFam" id="3.40.50.620:FF:000020">
    <property type="entry name" value="Valine--tRNA ligase, mitochondrial"/>
    <property type="match status" value="1"/>
</dbReference>
<dbReference type="AlphaFoldDB" id="A0A383ACI8"/>
<evidence type="ECO:0000256" key="2">
    <source>
        <dbReference type="ARBA" id="ARBA00022598"/>
    </source>
</evidence>
<protein>
    <recommendedName>
        <fullName evidence="1">valine--tRNA ligase</fullName>
        <ecNumber evidence="1">6.1.1.9</ecNumber>
    </recommendedName>
    <alternativeName>
        <fullName evidence="7">Valyl-tRNA synthetase</fullName>
    </alternativeName>
</protein>
<evidence type="ECO:0000256" key="6">
    <source>
        <dbReference type="ARBA" id="ARBA00023146"/>
    </source>
</evidence>
<reference evidence="10" key="1">
    <citation type="submission" date="2018-05" db="EMBL/GenBank/DDBJ databases">
        <authorList>
            <person name="Lanie J.A."/>
            <person name="Ng W.-L."/>
            <person name="Kazmierczak K.M."/>
            <person name="Andrzejewski T.M."/>
            <person name="Davidsen T.M."/>
            <person name="Wayne K.J."/>
            <person name="Tettelin H."/>
            <person name="Glass J.I."/>
            <person name="Rusch D."/>
            <person name="Podicherti R."/>
            <person name="Tsui H.-C.T."/>
            <person name="Winkler M.E."/>
        </authorList>
    </citation>
    <scope>NUCLEOTIDE SEQUENCE</scope>
</reference>
<dbReference type="GO" id="GO:0004832">
    <property type="term" value="F:valine-tRNA ligase activity"/>
    <property type="evidence" value="ECO:0007669"/>
    <property type="project" value="UniProtKB-EC"/>
</dbReference>
<evidence type="ECO:0000256" key="3">
    <source>
        <dbReference type="ARBA" id="ARBA00022741"/>
    </source>
</evidence>
<comment type="catalytic activity">
    <reaction evidence="8">
        <text>tRNA(Val) + L-valine + ATP = L-valyl-tRNA(Val) + AMP + diphosphate</text>
        <dbReference type="Rhea" id="RHEA:10704"/>
        <dbReference type="Rhea" id="RHEA-COMP:9672"/>
        <dbReference type="Rhea" id="RHEA-COMP:9708"/>
        <dbReference type="ChEBI" id="CHEBI:30616"/>
        <dbReference type="ChEBI" id="CHEBI:33019"/>
        <dbReference type="ChEBI" id="CHEBI:57762"/>
        <dbReference type="ChEBI" id="CHEBI:78442"/>
        <dbReference type="ChEBI" id="CHEBI:78537"/>
        <dbReference type="ChEBI" id="CHEBI:456215"/>
        <dbReference type="EC" id="6.1.1.9"/>
    </reaction>
</comment>
<dbReference type="GO" id="GO:0006438">
    <property type="term" value="P:valyl-tRNA aminoacylation"/>
    <property type="evidence" value="ECO:0007669"/>
    <property type="project" value="InterPro"/>
</dbReference>
<evidence type="ECO:0000259" key="9">
    <source>
        <dbReference type="Pfam" id="PF00133"/>
    </source>
</evidence>
<dbReference type="InterPro" id="IPR002303">
    <property type="entry name" value="Valyl-tRNA_ligase"/>
</dbReference>
<accession>A0A383ACI8</accession>
<sequence>MSKYSPQDIEKSWYAKWEENNYFAPSGEGQSFSIAIPPPNVTGTLHMGHAFQHSLVDSLIRYKRMQGFNTLWQMGTDHAGISTQMVVTEQLAVQGIKPLDLGRENFVENVWDWKEQSGGIISRQLRRLGASLHWETERFTMDEGLSRAVLEVFVRLYDEGLIYRGKRLVNWDPVLKTSISDLEVVSEEEAGNLWHFRYPLVDSPD</sequence>
<evidence type="ECO:0000256" key="5">
    <source>
        <dbReference type="ARBA" id="ARBA00022917"/>
    </source>
</evidence>
<dbReference type="EC" id="6.1.1.9" evidence="1"/>
<gene>
    <name evidence="10" type="ORF">METZ01_LOCUS458266</name>
</gene>
<keyword evidence="3" id="KW-0547">Nucleotide-binding</keyword>
<evidence type="ECO:0000256" key="4">
    <source>
        <dbReference type="ARBA" id="ARBA00022840"/>
    </source>
</evidence>
<keyword evidence="4" id="KW-0067">ATP-binding</keyword>
<organism evidence="10">
    <name type="scientific">marine metagenome</name>
    <dbReference type="NCBI Taxonomy" id="408172"/>
    <lineage>
        <taxon>unclassified sequences</taxon>
        <taxon>metagenomes</taxon>
        <taxon>ecological metagenomes</taxon>
    </lineage>
</organism>
<dbReference type="GO" id="GO:0005829">
    <property type="term" value="C:cytosol"/>
    <property type="evidence" value="ECO:0007669"/>
    <property type="project" value="TreeGrafter"/>
</dbReference>
<dbReference type="SUPFAM" id="SSF52374">
    <property type="entry name" value="Nucleotidylyl transferase"/>
    <property type="match status" value="1"/>
</dbReference>
<feature type="non-terminal residue" evidence="10">
    <location>
        <position position="205"/>
    </location>
</feature>
<dbReference type="InterPro" id="IPR001412">
    <property type="entry name" value="aa-tRNA-synth_I_CS"/>
</dbReference>
<feature type="domain" description="Aminoacyl-tRNA synthetase class Ia" evidence="9">
    <location>
        <begin position="13"/>
        <end position="188"/>
    </location>
</feature>
<dbReference type="PANTHER" id="PTHR11946">
    <property type="entry name" value="VALYL-TRNA SYNTHETASES"/>
    <property type="match status" value="1"/>
</dbReference>
<dbReference type="GO" id="GO:0005524">
    <property type="term" value="F:ATP binding"/>
    <property type="evidence" value="ECO:0007669"/>
    <property type="project" value="UniProtKB-KW"/>
</dbReference>
<keyword evidence="5" id="KW-0648">Protein biosynthesis</keyword>
<keyword evidence="2" id="KW-0436">Ligase</keyword>
<evidence type="ECO:0000256" key="7">
    <source>
        <dbReference type="ARBA" id="ARBA00029936"/>
    </source>
</evidence>
<dbReference type="EMBL" id="UINC01190996">
    <property type="protein sequence ID" value="SVE05412.1"/>
    <property type="molecule type" value="Genomic_DNA"/>
</dbReference>
<evidence type="ECO:0000256" key="8">
    <source>
        <dbReference type="ARBA" id="ARBA00047552"/>
    </source>
</evidence>
<dbReference type="PANTHER" id="PTHR11946:SF93">
    <property type="entry name" value="VALINE--TRNA LIGASE, CHLOROPLASTIC_MITOCHONDRIAL 2"/>
    <property type="match status" value="1"/>
</dbReference>
<evidence type="ECO:0000256" key="1">
    <source>
        <dbReference type="ARBA" id="ARBA00013169"/>
    </source>
</evidence>
<dbReference type="PROSITE" id="PS00178">
    <property type="entry name" value="AA_TRNA_LIGASE_I"/>
    <property type="match status" value="1"/>
</dbReference>
<evidence type="ECO:0000313" key="10">
    <source>
        <dbReference type="EMBL" id="SVE05412.1"/>
    </source>
</evidence>
<dbReference type="InterPro" id="IPR014729">
    <property type="entry name" value="Rossmann-like_a/b/a_fold"/>
</dbReference>
<proteinExistence type="predicted"/>
<dbReference type="InterPro" id="IPR002300">
    <property type="entry name" value="aa-tRNA-synth_Ia"/>
</dbReference>
<name>A0A383ACI8_9ZZZZ</name>
<keyword evidence="6" id="KW-0030">Aminoacyl-tRNA synthetase</keyword>
<dbReference type="Pfam" id="PF00133">
    <property type="entry name" value="tRNA-synt_1"/>
    <property type="match status" value="1"/>
</dbReference>